<dbReference type="Gene3D" id="2.40.50.220">
    <property type="entry name" value="EutN/Ccml"/>
    <property type="match status" value="1"/>
</dbReference>
<dbReference type="EMBL" id="BARW01030861">
    <property type="protein sequence ID" value="GAJ10479.1"/>
    <property type="molecule type" value="Genomic_DNA"/>
</dbReference>
<dbReference type="PANTHER" id="PTHR36539">
    <property type="entry name" value="ETHANOLAMINE UTILIZATION PROTEIN EUTN"/>
    <property type="match status" value="1"/>
</dbReference>
<proteinExistence type="predicted"/>
<dbReference type="SUPFAM" id="SSF159133">
    <property type="entry name" value="EutN/CcmL-like"/>
    <property type="match status" value="1"/>
</dbReference>
<protein>
    <recommendedName>
        <fullName evidence="4">Ethanolamine utilization protein EutN</fullName>
    </recommendedName>
</protein>
<dbReference type="AlphaFoldDB" id="X1TZ14"/>
<dbReference type="PROSITE" id="PS51932">
    <property type="entry name" value="BMV"/>
    <property type="match status" value="1"/>
</dbReference>
<evidence type="ECO:0000256" key="2">
    <source>
        <dbReference type="ARBA" id="ARBA00024446"/>
    </source>
</evidence>
<feature type="non-terminal residue" evidence="3">
    <location>
        <position position="1"/>
    </location>
</feature>
<dbReference type="InterPro" id="IPR036677">
    <property type="entry name" value="EutN_CcmL_sf"/>
</dbReference>
<reference evidence="3" key="1">
    <citation type="journal article" date="2014" name="Front. Microbiol.">
        <title>High frequency of phylogenetically diverse reductive dehalogenase-homologous genes in deep subseafloor sedimentary metagenomes.</title>
        <authorList>
            <person name="Kawai M."/>
            <person name="Futagami T."/>
            <person name="Toyoda A."/>
            <person name="Takaki Y."/>
            <person name="Nishi S."/>
            <person name="Hori S."/>
            <person name="Arai W."/>
            <person name="Tsubouchi T."/>
            <person name="Morono Y."/>
            <person name="Uchiyama I."/>
            <person name="Ito T."/>
            <person name="Fujiyama A."/>
            <person name="Inagaki F."/>
            <person name="Takami H."/>
        </authorList>
    </citation>
    <scope>NUCLEOTIDE SEQUENCE</scope>
    <source>
        <strain evidence="3">Expedition CK06-06</strain>
    </source>
</reference>
<comment type="subcellular location">
    <subcellularLocation>
        <location evidence="1">Bacterial microcompartment</location>
    </subcellularLocation>
</comment>
<evidence type="ECO:0008006" key="4">
    <source>
        <dbReference type="Google" id="ProtNLM"/>
    </source>
</evidence>
<dbReference type="InterPro" id="IPR004992">
    <property type="entry name" value="EutN_CcmL"/>
</dbReference>
<organism evidence="3">
    <name type="scientific">marine sediment metagenome</name>
    <dbReference type="NCBI Taxonomy" id="412755"/>
    <lineage>
        <taxon>unclassified sequences</taxon>
        <taxon>metagenomes</taxon>
        <taxon>ecological metagenomes</taxon>
    </lineage>
</organism>
<dbReference type="GO" id="GO:0031469">
    <property type="term" value="C:bacterial microcompartment"/>
    <property type="evidence" value="ECO:0007669"/>
    <property type="project" value="UniProtKB-SubCell"/>
</dbReference>
<gene>
    <name evidence="3" type="ORF">S12H4_49226</name>
</gene>
<dbReference type="Pfam" id="PF03319">
    <property type="entry name" value="EutN_CcmL"/>
    <property type="match status" value="1"/>
</dbReference>
<accession>X1TZ14</accession>
<comment type="caution">
    <text evidence="3">The sequence shown here is derived from an EMBL/GenBank/DDBJ whole genome shotgun (WGS) entry which is preliminary data.</text>
</comment>
<evidence type="ECO:0000256" key="1">
    <source>
        <dbReference type="ARBA" id="ARBA00024322"/>
    </source>
</evidence>
<evidence type="ECO:0000313" key="3">
    <source>
        <dbReference type="EMBL" id="GAJ10479.1"/>
    </source>
</evidence>
<sequence length="75" mass="7689">LVLKTIDDNGTPSGDAFLAVDTLGAGLSDVVAVTTGVTATNAVSNKDLPVDAAIIAILEHVSINKKEILNKSKED</sequence>
<name>X1TZ14_9ZZZZ</name>
<keyword evidence="2" id="KW-1283">Bacterial microcompartment</keyword>